<keyword evidence="2" id="KW-0732">Signal</keyword>
<keyword evidence="4" id="KW-1185">Reference proteome</keyword>
<dbReference type="SUPFAM" id="SSF69322">
    <property type="entry name" value="Tricorn protease domain 2"/>
    <property type="match status" value="1"/>
</dbReference>
<accession>W7XFI3</accession>
<feature type="transmembrane region" description="Helical" evidence="1">
    <location>
        <begin position="2297"/>
        <end position="2317"/>
    </location>
</feature>
<dbReference type="GeneID" id="24439772"/>
<evidence type="ECO:0000313" key="3">
    <source>
        <dbReference type="EMBL" id="EWS75588.1"/>
    </source>
</evidence>
<name>W7XFI3_TETTS</name>
<dbReference type="KEGG" id="tet:TTHERM_000596581"/>
<proteinExistence type="predicted"/>
<dbReference type="InParanoid" id="W7XFI3"/>
<feature type="transmembrane region" description="Helical" evidence="1">
    <location>
        <begin position="2354"/>
        <end position="2375"/>
    </location>
</feature>
<protein>
    <submittedName>
        <fullName evidence="3">Transmembrane protein, putative</fullName>
    </submittedName>
</protein>
<dbReference type="Proteomes" id="UP000009168">
    <property type="component" value="Unassembled WGS sequence"/>
</dbReference>
<evidence type="ECO:0000256" key="1">
    <source>
        <dbReference type="SAM" id="Phobius"/>
    </source>
</evidence>
<dbReference type="PANTHER" id="PTHR11319">
    <property type="entry name" value="G PROTEIN-COUPLED RECEPTOR-RELATED"/>
    <property type="match status" value="1"/>
</dbReference>
<dbReference type="PANTHER" id="PTHR11319:SF35">
    <property type="entry name" value="OUTER MEMBRANE PROTEIN PMPC-RELATED"/>
    <property type="match status" value="1"/>
</dbReference>
<feature type="transmembrane region" description="Helical" evidence="1">
    <location>
        <begin position="2221"/>
        <end position="2245"/>
    </location>
</feature>
<sequence>MNYLMKIYKNYWQRKMLFILMMKLQLILATNNQCPDIISYHNPIFDYNFGVYSFLRVPMTNTLLINTIDQTSFSQNVVYYTDLSSPSRQIINVVRPDFTINVMDYVDLTNQILISNSNKLILADPYSFQSVMSLDLQFTSHLFVIPNTKYAIITRWRNQLLILDILSFQIVKTLDHSSDPDVYFKYQYISKIYNFTCSTDQVIISSNEGGIIAWSINLNTMVGTYHGLIDYTKTNYSSYYYRFDKFPGQDIIFVGGQYYELIAIKIQQFNKGQYIKMMHTYLFSGSINTSINQIMFQYINYNTYNQAVLLVADNNYINYVNLIVDLPNNIITAPYDYNPFYYNIVSYYEWYYVQGTTLIYMSYKDSATIFNFQTGDFDNQLYFRNDKLSRRFIFEGEGQSLLTIIFGQDIYYSQTNSLQDFYHTSYDKLSYQMYSNYNSFLKVKNCDVCLLVKLRDNANQNKDYVSTTKIYPMDEKDYPQPIPFSWDQVGRSLDPFYYNNQIWIVLAFPNKNILNSKVNGLFQLVNAQNTTQFFVLTSPNQTQNNYNTSFAVASIYDLINPEIVGVDQQGSVYSWDLLSPTLNFKFSLQLKNCFNSQIGEIFQYNITRKLIVACDDYSVYSFDLKTQDQQLLTTLTSVPISIRAFNSIQMVVLPDYIGSIVYLYKYNSNSNTFVYHLSIYQGQLTDYLFHVELLKNNILWIQYKYSFTFYPIDGCIDDPTVCTQCSQNYYFNITNQLDKYGSYGQGSSLSSYTTSQNYFQTILNAQFYKSIIKAVNNIQVFIQINPNNSFYLISQLTNFSFKSLISLTISSVSDQQLATIVYSNSLIFEDYNSVNLLNIQIMFLDTDKNTCGLEFSNIKNVVQINNIQLRAYKNPLISCQSIEISNTYVQVQNYTITSENFANNYFIFSTLNTNQISIANFSLLNCQFGDQFSILQQNTDVQAIIQNIVLENNYCSQANSIFQNPTALFSAGHYTVSSVFIQNNTFCNKNIFQAITSIKHLSQTFSFLNISLINNKFLTRTTYLLFNSFYSILSDPSHQLILKNSSFYNNSLFTQSQRDLKGASLIQTNKIQNISIENVNFLDHFDIQLGAFDESQLISVNNFNCTNNQFFLNQLNNQQTQGCLQINEAAIVLFDTVQVNYKKAQDNSLFLISNYNYKQSQVNISNAQFTNLILNQTQMNTFVNPLQIIGSYQINLDIQNSYFVNNSLISLQYSLTYSTTGLWFENFVGQSIIFNGTFENNYSNSIYNNIHIQTDSLIIQQCKFQNSTFSEINLYDNQYNKLFTQLGGMINAIINSVIITNTQFKQSTAIMGSFLYFQSFGQNLNILINSTKFTEGYSQIDGGAMYLNPINNLLNFSCIDCEFRNIFSLSQLSSSIKILQQNQKNGTNNITFNGGIIQTIQGILDNYFIQAANSQIQMIDISQVTYQQFQSSELPFLIYQAKQNQQQSTIIYSSFSVLYINNCNISNLSITNQQSSIPLIIQSENSTITISSTYISNCEYTKNMVQLNGGKLILDNILFQKIQQYQQTQMLSNDLQLIPNLNQYSILVASGAFIQIQNNSSFSMLSCTSCNGGLLQMLNGNIKISNSSFYQITSQYGGAFFITGLFGTNQIINSKFQNCQSQYNGGVAYIQFNDENQLSLNIDSAQFFNNTSLNGRGGAIYAISQNINPQFINFNINNSNFINNIAQIGAAIYEQNISLQVNSSIFKNNFAKIFGSDKISYASKLDLANIEQLISKYNAKQYDDHLEINDFRSGDVINNISFKMMNSDNEVIFPINKQEYQTYSVQVKINPNTQNKDSYEISGDQQAYYNISSQTFTFSQLNIVGTPGSSFKIQFFSDQIFILNELTNQFEQNYTFDFVINFRKCISGEQIKEYNSLVQCDICQNNTYSFDVQPCQNCPTGGICLGGDKIEVQYGYWRKSEDSVIIIDCENQESNCVGGSFGNSVCYQGHIGALCEECDIYGKIWQKVFAKSAKYSCAECEKMQNNTWIILGLTSWTLFSMMIAIRGNINYLKIEAIQNNIMKNTIKKMQNRKKSEIENSQRLKSISFSKGLHTFFKNRPKSKSQNRRLNLTNLNDQMKQSIYIKMFTNYFQIVSSIATFNLTIPSGQPIKQTMSSVDCMLVKINTEIPIIYYRMIFSQIIPIIYLLIFCLGLFIYHIVKSKNEKFPYYVLSTASIFLIIYVQPDLVAQIIALLSCRRIGDTSYILSNVSYECYTDQHIKYILLVILPLMLIWIFLLPFVLFISIKRNQNQLSNPNIKLKYGFLYNEYQDHAYYWEFIKMAEKLAIILSLNFYSQQIVIKGILVFLAISLYGISSMIIKPYKEEDINQVDINSTNVCAITVLFGIFIYQNPFPYFYYTALGIIILINSIFIFNMLKQIINNYYQLLKQSFKNILSFLASKIHILKKYEQKTNPKQNTCNPEIKAKVQMAFQRYLQMNQNEKKQFFLNLLEQRLMLCHKDIFVDKSQAKIQTPYQIPELRKQDQESEKNSFILEQDVDQALNSVKTNNFQTLEQHFAKVTPNQQNRNIFQNNEVPNSPCLSIFEIDGFSIQKVNQ</sequence>
<dbReference type="EMBL" id="GG662781">
    <property type="protein sequence ID" value="EWS75588.1"/>
    <property type="molecule type" value="Genomic_DNA"/>
</dbReference>
<feature type="signal peptide" evidence="2">
    <location>
        <begin position="1"/>
        <end position="29"/>
    </location>
</feature>
<feature type="chain" id="PRO_5004905977" evidence="2">
    <location>
        <begin position="30"/>
        <end position="2554"/>
    </location>
</feature>
<reference evidence="4" key="1">
    <citation type="journal article" date="2006" name="PLoS Biol.">
        <title>Macronuclear genome sequence of the ciliate Tetrahymena thermophila, a model eukaryote.</title>
        <authorList>
            <person name="Eisen J.A."/>
            <person name="Coyne R.S."/>
            <person name="Wu M."/>
            <person name="Wu D."/>
            <person name="Thiagarajan M."/>
            <person name="Wortman J.R."/>
            <person name="Badger J.H."/>
            <person name="Ren Q."/>
            <person name="Amedeo P."/>
            <person name="Jones K.M."/>
            <person name="Tallon L.J."/>
            <person name="Delcher A.L."/>
            <person name="Salzberg S.L."/>
            <person name="Silva J.C."/>
            <person name="Haas B.J."/>
            <person name="Majoros W.H."/>
            <person name="Farzad M."/>
            <person name="Carlton J.M."/>
            <person name="Smith R.K. Jr."/>
            <person name="Garg J."/>
            <person name="Pearlman R.E."/>
            <person name="Karrer K.M."/>
            <person name="Sun L."/>
            <person name="Manning G."/>
            <person name="Elde N.C."/>
            <person name="Turkewitz A.P."/>
            <person name="Asai D.J."/>
            <person name="Wilkes D.E."/>
            <person name="Wang Y."/>
            <person name="Cai H."/>
            <person name="Collins K."/>
            <person name="Stewart B.A."/>
            <person name="Lee S.R."/>
            <person name="Wilamowska K."/>
            <person name="Weinberg Z."/>
            <person name="Ruzzo W.L."/>
            <person name="Wloga D."/>
            <person name="Gaertig J."/>
            <person name="Frankel J."/>
            <person name="Tsao C.-C."/>
            <person name="Gorovsky M.A."/>
            <person name="Keeling P.J."/>
            <person name="Waller R.F."/>
            <person name="Patron N.J."/>
            <person name="Cherry J.M."/>
            <person name="Stover N.A."/>
            <person name="Krieger C.J."/>
            <person name="del Toro C."/>
            <person name="Ryder H.F."/>
            <person name="Williamson S.C."/>
            <person name="Barbeau R.A."/>
            <person name="Hamilton E.P."/>
            <person name="Orias E."/>
        </authorList>
    </citation>
    <scope>NUCLEOTIDE SEQUENCE [LARGE SCALE GENOMIC DNA]</scope>
    <source>
        <strain evidence="4">SB210</strain>
    </source>
</reference>
<keyword evidence="1" id="KW-1133">Transmembrane helix</keyword>
<dbReference type="RefSeq" id="XP_012651888.1">
    <property type="nucleotide sequence ID" value="XM_012796434.1"/>
</dbReference>
<evidence type="ECO:0000313" key="4">
    <source>
        <dbReference type="Proteomes" id="UP000009168"/>
    </source>
</evidence>
<dbReference type="OrthoDB" id="10035969at2759"/>
<feature type="transmembrane region" description="Helical" evidence="1">
    <location>
        <begin position="2168"/>
        <end position="2194"/>
    </location>
</feature>
<feature type="transmembrane region" description="Helical" evidence="1">
    <location>
        <begin position="1987"/>
        <end position="2005"/>
    </location>
</feature>
<feature type="transmembrane region" description="Helical" evidence="1">
    <location>
        <begin position="2329"/>
        <end position="2348"/>
    </location>
</feature>
<feature type="transmembrane region" description="Helical" evidence="1">
    <location>
        <begin position="2131"/>
        <end position="2156"/>
    </location>
</feature>
<gene>
    <name evidence="3" type="ORF">TTHERM_000596581</name>
</gene>
<dbReference type="eggNOG" id="ENOG502S6H8">
    <property type="taxonomic scope" value="Eukaryota"/>
</dbReference>
<keyword evidence="1" id="KW-0472">Membrane</keyword>
<organism evidence="3 4">
    <name type="scientific">Tetrahymena thermophila (strain SB210)</name>
    <dbReference type="NCBI Taxonomy" id="312017"/>
    <lineage>
        <taxon>Eukaryota</taxon>
        <taxon>Sar</taxon>
        <taxon>Alveolata</taxon>
        <taxon>Ciliophora</taxon>
        <taxon>Intramacronucleata</taxon>
        <taxon>Oligohymenophorea</taxon>
        <taxon>Hymenostomatida</taxon>
        <taxon>Tetrahymenina</taxon>
        <taxon>Tetrahymenidae</taxon>
        <taxon>Tetrahymena</taxon>
    </lineage>
</organism>
<keyword evidence="1 3" id="KW-0812">Transmembrane</keyword>
<evidence type="ECO:0000256" key="2">
    <source>
        <dbReference type="SAM" id="SignalP"/>
    </source>
</evidence>